<reference evidence="5 6" key="1">
    <citation type="submission" date="2019-07" db="EMBL/GenBank/DDBJ databases">
        <authorList>
            <person name="Yu W.S."/>
            <person name="Cheong H.-M."/>
            <person name="Choi Y."/>
            <person name="Hwang K.J."/>
            <person name="Jung K."/>
            <person name="Lee S."/>
            <person name="Choi C."/>
        </authorList>
    </citation>
    <scope>NUCLEOTIDE SEQUENCE [LARGE SCALE GENOMIC DNA]</scope>
    <source>
        <strain evidence="5 6">NCCP 15909</strain>
    </source>
</reference>
<keyword evidence="3" id="KW-1133">Transmembrane helix</keyword>
<dbReference type="InterPro" id="IPR012338">
    <property type="entry name" value="Beta-lactam/transpept-like"/>
</dbReference>
<evidence type="ECO:0000256" key="3">
    <source>
        <dbReference type="SAM" id="Phobius"/>
    </source>
</evidence>
<dbReference type="Pfam" id="PF00144">
    <property type="entry name" value="Beta-lactamase"/>
    <property type="match status" value="1"/>
</dbReference>
<feature type="domain" description="Beta-lactamase-related" evidence="4">
    <location>
        <begin position="85"/>
        <end position="361"/>
    </location>
</feature>
<sequence>MKYSYKVFRCSWIIILLFFLIDYGYKTNPNINQLPVVKKQIESETEKILKEPNEEKIESIEIPPQDVINNIELDELLKVKNFNGTAVIVKNGNIIINKGYGMANQEQQTPNNSQTTYYLGSLTKAIVATAIMQLKDQQKLQVNDEIAKYIPDFPRGHEITLKNLLTHTSGIPEHDEGEEQISHDELIKKIGKQKLLFTPGSKWKYSDSNYAILAYILEKVSGQNSEVYIQENIFDVVGMKHSGFGEKFIQEKYPSTGYKIKEGKMKTPTLPDMSQLFGSGDIYTTAYDLYLFDEALYMGKLISKESFAEMFTPVKNDYGYGWYAENSYSAHGVMPGWNLLNSFTRNGSVYVILLSNIQNNLNLGSLNNDVYISLQQIV</sequence>
<organism evidence="5 6">
    <name type="scientific">Bacillus pacificus</name>
    <dbReference type="NCBI Taxonomy" id="2026187"/>
    <lineage>
        <taxon>Bacteria</taxon>
        <taxon>Bacillati</taxon>
        <taxon>Bacillota</taxon>
        <taxon>Bacilli</taxon>
        <taxon>Bacillales</taxon>
        <taxon>Bacillaceae</taxon>
        <taxon>Bacillus</taxon>
        <taxon>Bacillus cereus group</taxon>
    </lineage>
</organism>
<keyword evidence="3" id="KW-0812">Transmembrane</keyword>
<dbReference type="PANTHER" id="PTHR46825">
    <property type="entry name" value="D-ALANYL-D-ALANINE-CARBOXYPEPTIDASE/ENDOPEPTIDASE AMPH"/>
    <property type="match status" value="1"/>
</dbReference>
<evidence type="ECO:0000313" key="5">
    <source>
        <dbReference type="EMBL" id="QHH90362.1"/>
    </source>
</evidence>
<comment type="subcellular location">
    <subcellularLocation>
        <location evidence="1">Membrane</location>
    </subcellularLocation>
</comment>
<feature type="transmembrane region" description="Helical" evidence="3">
    <location>
        <begin position="7"/>
        <end position="25"/>
    </location>
</feature>
<evidence type="ECO:0000256" key="2">
    <source>
        <dbReference type="ARBA" id="ARBA00023136"/>
    </source>
</evidence>
<dbReference type="RefSeq" id="WP_049113086.1">
    <property type="nucleotide sequence ID" value="NZ_JBNTKW010000007.1"/>
</dbReference>
<dbReference type="Gene3D" id="3.40.710.10">
    <property type="entry name" value="DD-peptidase/beta-lactamase superfamily"/>
    <property type="match status" value="1"/>
</dbReference>
<dbReference type="Proteomes" id="UP000464796">
    <property type="component" value="Chromosome"/>
</dbReference>
<protein>
    <submittedName>
        <fullName evidence="5">Beta-lactamase family protein</fullName>
    </submittedName>
</protein>
<name>A0ABX6I8W3_9BACI</name>
<keyword evidence="2 3" id="KW-0472">Membrane</keyword>
<evidence type="ECO:0000313" key="6">
    <source>
        <dbReference type="Proteomes" id="UP000464796"/>
    </source>
</evidence>
<dbReference type="SUPFAM" id="SSF56601">
    <property type="entry name" value="beta-lactamase/transpeptidase-like"/>
    <property type="match status" value="1"/>
</dbReference>
<dbReference type="InterPro" id="IPR001466">
    <property type="entry name" value="Beta-lactam-related"/>
</dbReference>
<evidence type="ECO:0000259" key="4">
    <source>
        <dbReference type="Pfam" id="PF00144"/>
    </source>
</evidence>
<evidence type="ECO:0000256" key="1">
    <source>
        <dbReference type="ARBA" id="ARBA00004370"/>
    </source>
</evidence>
<keyword evidence="6" id="KW-1185">Reference proteome</keyword>
<dbReference type="EMBL" id="CP041979">
    <property type="protein sequence ID" value="QHH90362.1"/>
    <property type="molecule type" value="Genomic_DNA"/>
</dbReference>
<proteinExistence type="predicted"/>
<dbReference type="PANTHER" id="PTHR46825:SF11">
    <property type="entry name" value="PENICILLIN-BINDING PROTEIN 4"/>
    <property type="match status" value="1"/>
</dbReference>
<gene>
    <name evidence="5" type="ORF">FPL01_17585</name>
</gene>
<dbReference type="InterPro" id="IPR050491">
    <property type="entry name" value="AmpC-like"/>
</dbReference>
<accession>A0ABX6I8W3</accession>